<evidence type="ECO:0000256" key="1">
    <source>
        <dbReference type="SAM" id="SignalP"/>
    </source>
</evidence>
<dbReference type="Pfam" id="PF04122">
    <property type="entry name" value="CW_binding_2"/>
    <property type="match status" value="3"/>
</dbReference>
<accession>E0QPK0</accession>
<dbReference type="AlphaFoldDB" id="E0QPK0"/>
<organism evidence="3 4">
    <name type="scientific">Mobiluncus mulieris ATCC 35239</name>
    <dbReference type="NCBI Taxonomy" id="871571"/>
    <lineage>
        <taxon>Bacteria</taxon>
        <taxon>Bacillati</taxon>
        <taxon>Actinomycetota</taxon>
        <taxon>Actinomycetes</taxon>
        <taxon>Actinomycetales</taxon>
        <taxon>Actinomycetaceae</taxon>
        <taxon>Mobiluncus</taxon>
    </lineage>
</organism>
<dbReference type="Proteomes" id="UP000003045">
    <property type="component" value="Unassembled WGS sequence"/>
</dbReference>
<sequence>MKGVLMMNFGKKMAVGVASAALVASLAGVPAAVAVEEPRPLDGGWDRIASDRANNDRIDTALEVAKVAFPEVAKAKAVYVANSTAMIDAATAGQLTDGPILLVDNNSRTLDVVKAQVAKYTSATTVYAVGGEQVVPEATLKAVAGDKKTGRLGGKSRYETAMSVAKRVIEVEPSKSKNVIVSRADVPIDALAAGTLDHGPVFYTKDGELPEDVKTWVKDHKVQSVIGLGGKNAVPDKALSEALDPVVKVNPGKADLESINARKAFEEARAKYLGVNTFRSDFEITKAGDPNYLNTATSRDPRMLDLGRQDAGNRFEGYKALAREVAGRMDVVDSAVKSVKMDIANKIKDAKGDYSMIATGIASDLGKLYGTANQANIANNKDFFVFDEDGKVTGVAYGAIESNNEAVKTAIKSDKARIKAYFEHKDAALLGNVVAPTGYKFDSVGVESQNLFSNKSISTLTTGGSNLVVLQRDTELFLAQAKQNADSTSASMLDAWAKLKRGTGYVRLGGADRYSTAAMISQYLRLQRGAFIDRVYLANGESMVDALVAGVFTRGPILLVNKAGTLTDATKTEMQNIGQFLTVSGDKVVERKKGAFPAVLAVGGKNSVTDAAAAAAAAEVKVGNDRVTEKEQKFLVSKELKVTYAEGAKAVANSKPATLSFSFQVPTGKNADKATVTWQYRADANGSWSSVADSTPAGVTYGTETKTPSDKGIVTVSRNITTPATDAGKAGDYRALVTYKNDSGVTEKEIATNPVTVQLSAPAAAPAQTLTAVTITMNPVSGEVKTTASDTGAKTVTLTCDKTGTAVDVQYSWEITGASGQVKSGAADATHFGAGALNTKTLTLTSPAHGVATSSITIPADKIVCKATSVNAGVNAGSAKTAKNTVIKYTKG</sequence>
<dbReference type="InterPro" id="IPR007253">
    <property type="entry name" value="Cell_wall-bd_2"/>
</dbReference>
<name>E0QPK0_9ACTO</name>
<feature type="chain" id="PRO_5039350575" evidence="1">
    <location>
        <begin position="35"/>
        <end position="892"/>
    </location>
</feature>
<gene>
    <name evidence="3" type="ORF">HMPREF0580_0815</name>
</gene>
<evidence type="ECO:0000259" key="2">
    <source>
        <dbReference type="PROSITE" id="PS50835"/>
    </source>
</evidence>
<dbReference type="PROSITE" id="PS50835">
    <property type="entry name" value="IG_LIKE"/>
    <property type="match status" value="1"/>
</dbReference>
<keyword evidence="1" id="KW-0732">Signal</keyword>
<dbReference type="STRING" id="871571.HMPREF0580_0815"/>
<keyword evidence="4" id="KW-1185">Reference proteome</keyword>
<protein>
    <submittedName>
        <fullName evidence="3">Gram-positive signal peptide protein, YSIRK family</fullName>
    </submittedName>
</protein>
<evidence type="ECO:0000313" key="3">
    <source>
        <dbReference type="EMBL" id="EFM46513.1"/>
    </source>
</evidence>
<feature type="domain" description="Ig-like" evidence="2">
    <location>
        <begin position="766"/>
        <end position="875"/>
    </location>
</feature>
<dbReference type="HOGENOM" id="CLU_323858_0_0_11"/>
<proteinExistence type="predicted"/>
<comment type="caution">
    <text evidence="3">The sequence shown here is derived from an EMBL/GenBank/DDBJ whole genome shotgun (WGS) entry which is preliminary data.</text>
</comment>
<reference evidence="3" key="1">
    <citation type="submission" date="2010-08" db="EMBL/GenBank/DDBJ databases">
        <authorList>
            <person name="Muzny D."/>
            <person name="Qin X."/>
            <person name="Deng J."/>
            <person name="Jiang H."/>
            <person name="Liu Y."/>
            <person name="Qu J."/>
            <person name="Song X.-Z."/>
            <person name="Zhang L."/>
            <person name="Thornton R."/>
            <person name="Coyle M."/>
            <person name="Francisco L."/>
            <person name="Jackson L."/>
            <person name="Javaid M."/>
            <person name="Korchina V."/>
            <person name="Kovar C."/>
            <person name="Mata R."/>
            <person name="Mathew T."/>
            <person name="Ngo R."/>
            <person name="Nguyen L."/>
            <person name="Nguyen N."/>
            <person name="Okwuonu G."/>
            <person name="Ongeri F."/>
            <person name="Pham C."/>
            <person name="Simmons D."/>
            <person name="Wilczek-Boney K."/>
            <person name="Hale W."/>
            <person name="Jakkamsetti A."/>
            <person name="Pham P."/>
            <person name="Ruth R."/>
            <person name="San Lucas F."/>
            <person name="Warren J."/>
            <person name="Zhang J."/>
            <person name="Zhao Z."/>
            <person name="Zhou C."/>
            <person name="Zhu D."/>
            <person name="Lee S."/>
            <person name="Bess C."/>
            <person name="Blankenburg K."/>
            <person name="Forbes L."/>
            <person name="Fu Q."/>
            <person name="Gubbala S."/>
            <person name="Hirani K."/>
            <person name="Jayaseelan J.C."/>
            <person name="Lara F."/>
            <person name="Munidasa M."/>
            <person name="Palculict T."/>
            <person name="Patil S."/>
            <person name="Pu L.-L."/>
            <person name="Saada N."/>
            <person name="Tang L."/>
            <person name="Weissenberger G."/>
            <person name="Zhu Y."/>
            <person name="Hemphill L."/>
            <person name="Shang Y."/>
            <person name="Youmans B."/>
            <person name="Ayvaz T."/>
            <person name="Ross M."/>
            <person name="Santibanez J."/>
            <person name="Aqrawi P."/>
            <person name="Gross S."/>
            <person name="Joshi V."/>
            <person name="Fowler G."/>
            <person name="Nazareth L."/>
            <person name="Reid J."/>
            <person name="Worley K."/>
            <person name="Petrosino J."/>
            <person name="Highlander S."/>
            <person name="Gibbs R."/>
        </authorList>
    </citation>
    <scope>NUCLEOTIDE SEQUENCE [LARGE SCALE GENOMIC DNA]</scope>
    <source>
        <strain evidence="3">ATCC 35239</strain>
    </source>
</reference>
<feature type="signal peptide" evidence="1">
    <location>
        <begin position="1"/>
        <end position="34"/>
    </location>
</feature>
<dbReference type="EMBL" id="AEET01000020">
    <property type="protein sequence ID" value="EFM46513.1"/>
    <property type="molecule type" value="Genomic_DNA"/>
</dbReference>
<evidence type="ECO:0000313" key="4">
    <source>
        <dbReference type="Proteomes" id="UP000003045"/>
    </source>
</evidence>
<dbReference type="InterPro" id="IPR007110">
    <property type="entry name" value="Ig-like_dom"/>
</dbReference>
<dbReference type="Gene3D" id="3.40.50.12090">
    <property type="match status" value="1"/>
</dbReference>